<keyword evidence="9" id="KW-0547">Nucleotide-binding</keyword>
<dbReference type="CDD" id="cd00082">
    <property type="entry name" value="HisKA"/>
    <property type="match status" value="1"/>
</dbReference>
<feature type="transmembrane region" description="Helical" evidence="15">
    <location>
        <begin position="164"/>
        <end position="183"/>
    </location>
</feature>
<dbReference type="InterPro" id="IPR036097">
    <property type="entry name" value="HisK_dim/P_sf"/>
</dbReference>
<feature type="domain" description="HAMP" evidence="17">
    <location>
        <begin position="184"/>
        <end position="235"/>
    </location>
</feature>
<evidence type="ECO:0000256" key="9">
    <source>
        <dbReference type="ARBA" id="ARBA00022741"/>
    </source>
</evidence>
<evidence type="ECO:0000256" key="3">
    <source>
        <dbReference type="ARBA" id="ARBA00012438"/>
    </source>
</evidence>
<proteinExistence type="predicted"/>
<dbReference type="PROSITE" id="PS50109">
    <property type="entry name" value="HIS_KIN"/>
    <property type="match status" value="1"/>
</dbReference>
<protein>
    <recommendedName>
        <fullName evidence="3">histidine kinase</fullName>
        <ecNumber evidence="3">2.7.13.3</ecNumber>
    </recommendedName>
</protein>
<dbReference type="Pfam" id="PF02518">
    <property type="entry name" value="HATPase_c"/>
    <property type="match status" value="1"/>
</dbReference>
<comment type="subcellular location">
    <subcellularLocation>
        <location evidence="2">Cell inner membrane</location>
        <topology evidence="2">Multi-pass membrane protein</topology>
    </subcellularLocation>
</comment>
<dbReference type="InterPro" id="IPR003660">
    <property type="entry name" value="HAMP_dom"/>
</dbReference>
<keyword evidence="4" id="KW-1003">Cell membrane</keyword>
<comment type="catalytic activity">
    <reaction evidence="1">
        <text>ATP + protein L-histidine = ADP + protein N-phospho-L-histidine.</text>
        <dbReference type="EC" id="2.7.13.3"/>
    </reaction>
</comment>
<evidence type="ECO:0000256" key="1">
    <source>
        <dbReference type="ARBA" id="ARBA00000085"/>
    </source>
</evidence>
<keyword evidence="6" id="KW-0597">Phosphoprotein</keyword>
<dbReference type="PROSITE" id="PS50885">
    <property type="entry name" value="HAMP"/>
    <property type="match status" value="1"/>
</dbReference>
<sequence>MWSNTLKRILPRSFYGRAVLILIVPIIVIQIVLSVVFIQRHYERVTAQMTGNTLRDIHFLADRIDTSPQAAVALEELAALTDAMQIDVAVLASARPGTGGDTRNWTDLAGREILRVLRQSLPAYLGADLESVPNTVVLWLDSPHGVLQMNIPRRLVTTSNPHQLLVIVFLASGLMALIAFQFLRLQIRPIRRLGQAAEAYGRGKTMPFRAAGAREIRAASLAFIDMRNRIDRQNAQRKLMLSGVSHDMRTPLTRMRLILSMMDTSEDTAALATEIADLENLLNGFLDYSRGVTSDEPKIPTDPVILVTELVDRYIATGHAILLAGPVPQLRHVPLHKDLLERALDNLVSNALRHGANAQVSIALDGDDWLDITVDDDGPGIPPADRVRATEPFVRLDDARNRDQGGGVGLGLAIVAEAMRAHEGRLVLSDSTQLGGLRATLRLPLNTAPS</sequence>
<evidence type="ECO:0000313" key="19">
    <source>
        <dbReference type="Proteomes" id="UP001431784"/>
    </source>
</evidence>
<keyword evidence="7" id="KW-0808">Transferase</keyword>
<dbReference type="PANTHER" id="PTHR44936">
    <property type="entry name" value="SENSOR PROTEIN CREC"/>
    <property type="match status" value="1"/>
</dbReference>
<comment type="caution">
    <text evidence="18">The sequence shown here is derived from an EMBL/GenBank/DDBJ whole genome shotgun (WGS) entry which is preliminary data.</text>
</comment>
<keyword evidence="5" id="KW-0997">Cell inner membrane</keyword>
<dbReference type="Gene3D" id="1.10.287.130">
    <property type="match status" value="1"/>
</dbReference>
<dbReference type="EC" id="2.7.13.3" evidence="3"/>
<keyword evidence="19" id="KW-1185">Reference proteome</keyword>
<feature type="transmembrane region" description="Helical" evidence="15">
    <location>
        <begin position="14"/>
        <end position="38"/>
    </location>
</feature>
<dbReference type="SUPFAM" id="SSF47384">
    <property type="entry name" value="Homodimeric domain of signal transducing histidine kinase"/>
    <property type="match status" value="1"/>
</dbReference>
<dbReference type="InterPro" id="IPR004358">
    <property type="entry name" value="Sig_transdc_His_kin-like_C"/>
</dbReference>
<evidence type="ECO:0000256" key="14">
    <source>
        <dbReference type="ARBA" id="ARBA00023136"/>
    </source>
</evidence>
<evidence type="ECO:0000313" key="18">
    <source>
        <dbReference type="EMBL" id="MDD7971300.1"/>
    </source>
</evidence>
<gene>
    <name evidence="18" type="ORF">PUT78_09305</name>
</gene>
<keyword evidence="13" id="KW-0902">Two-component regulatory system</keyword>
<evidence type="ECO:0000256" key="7">
    <source>
        <dbReference type="ARBA" id="ARBA00022679"/>
    </source>
</evidence>
<dbReference type="RefSeq" id="WP_274351973.1">
    <property type="nucleotide sequence ID" value="NZ_JAQZSM010000006.1"/>
</dbReference>
<dbReference type="SMART" id="SM00387">
    <property type="entry name" value="HATPase_c"/>
    <property type="match status" value="1"/>
</dbReference>
<evidence type="ECO:0000256" key="6">
    <source>
        <dbReference type="ARBA" id="ARBA00022553"/>
    </source>
</evidence>
<evidence type="ECO:0000259" key="16">
    <source>
        <dbReference type="PROSITE" id="PS50109"/>
    </source>
</evidence>
<keyword evidence="11 18" id="KW-0067">ATP-binding</keyword>
<dbReference type="EMBL" id="JAQZSM010000006">
    <property type="protein sequence ID" value="MDD7971300.1"/>
    <property type="molecule type" value="Genomic_DNA"/>
</dbReference>
<dbReference type="Proteomes" id="UP001431784">
    <property type="component" value="Unassembled WGS sequence"/>
</dbReference>
<name>A0ABT5T9A3_9RHOB</name>
<dbReference type="GO" id="GO:0005524">
    <property type="term" value="F:ATP binding"/>
    <property type="evidence" value="ECO:0007669"/>
    <property type="project" value="UniProtKB-KW"/>
</dbReference>
<dbReference type="InterPro" id="IPR005467">
    <property type="entry name" value="His_kinase_dom"/>
</dbReference>
<dbReference type="Gene3D" id="3.30.565.10">
    <property type="entry name" value="Histidine kinase-like ATPase, C-terminal domain"/>
    <property type="match status" value="1"/>
</dbReference>
<evidence type="ECO:0000256" key="12">
    <source>
        <dbReference type="ARBA" id="ARBA00022989"/>
    </source>
</evidence>
<dbReference type="InterPro" id="IPR036890">
    <property type="entry name" value="HATPase_C_sf"/>
</dbReference>
<keyword evidence="12 15" id="KW-1133">Transmembrane helix</keyword>
<evidence type="ECO:0000256" key="10">
    <source>
        <dbReference type="ARBA" id="ARBA00022777"/>
    </source>
</evidence>
<evidence type="ECO:0000256" key="8">
    <source>
        <dbReference type="ARBA" id="ARBA00022692"/>
    </source>
</evidence>
<evidence type="ECO:0000256" key="15">
    <source>
        <dbReference type="SAM" id="Phobius"/>
    </source>
</evidence>
<evidence type="ECO:0000259" key="17">
    <source>
        <dbReference type="PROSITE" id="PS50885"/>
    </source>
</evidence>
<dbReference type="InterPro" id="IPR050980">
    <property type="entry name" value="2C_sensor_his_kinase"/>
</dbReference>
<accession>A0ABT5T9A3</accession>
<evidence type="ECO:0000256" key="11">
    <source>
        <dbReference type="ARBA" id="ARBA00022840"/>
    </source>
</evidence>
<dbReference type="Pfam" id="PF00512">
    <property type="entry name" value="HisKA"/>
    <property type="match status" value="1"/>
</dbReference>
<evidence type="ECO:0000256" key="2">
    <source>
        <dbReference type="ARBA" id="ARBA00004429"/>
    </source>
</evidence>
<dbReference type="InterPro" id="IPR003594">
    <property type="entry name" value="HATPase_dom"/>
</dbReference>
<evidence type="ECO:0000256" key="13">
    <source>
        <dbReference type="ARBA" id="ARBA00023012"/>
    </source>
</evidence>
<dbReference type="PANTHER" id="PTHR44936:SF5">
    <property type="entry name" value="SENSOR HISTIDINE KINASE ENVZ"/>
    <property type="match status" value="1"/>
</dbReference>
<keyword evidence="10" id="KW-0418">Kinase</keyword>
<evidence type="ECO:0000256" key="4">
    <source>
        <dbReference type="ARBA" id="ARBA00022475"/>
    </source>
</evidence>
<feature type="domain" description="Histidine kinase" evidence="16">
    <location>
        <begin position="243"/>
        <end position="447"/>
    </location>
</feature>
<dbReference type="SUPFAM" id="SSF55874">
    <property type="entry name" value="ATPase domain of HSP90 chaperone/DNA topoisomerase II/histidine kinase"/>
    <property type="match status" value="1"/>
</dbReference>
<dbReference type="InterPro" id="IPR003661">
    <property type="entry name" value="HisK_dim/P_dom"/>
</dbReference>
<keyword evidence="8 15" id="KW-0812">Transmembrane</keyword>
<keyword evidence="14 15" id="KW-0472">Membrane</keyword>
<organism evidence="18 19">
    <name type="scientific">Roseinatronobacter alkalisoli</name>
    <dbReference type="NCBI Taxonomy" id="3028235"/>
    <lineage>
        <taxon>Bacteria</taxon>
        <taxon>Pseudomonadati</taxon>
        <taxon>Pseudomonadota</taxon>
        <taxon>Alphaproteobacteria</taxon>
        <taxon>Rhodobacterales</taxon>
        <taxon>Paracoccaceae</taxon>
        <taxon>Roseinatronobacter</taxon>
    </lineage>
</organism>
<dbReference type="SMART" id="SM00388">
    <property type="entry name" value="HisKA"/>
    <property type="match status" value="1"/>
</dbReference>
<evidence type="ECO:0000256" key="5">
    <source>
        <dbReference type="ARBA" id="ARBA00022519"/>
    </source>
</evidence>
<dbReference type="PRINTS" id="PR00344">
    <property type="entry name" value="BCTRLSENSOR"/>
</dbReference>
<reference evidence="18" key="1">
    <citation type="submission" date="2023-02" db="EMBL/GenBank/DDBJ databases">
        <title>Description of Roseinatronobacter alkalisoli sp. nov., an alkaliphilic bacerium isolated from soda soil.</title>
        <authorList>
            <person name="Wei W."/>
        </authorList>
    </citation>
    <scope>NUCLEOTIDE SEQUENCE</scope>
    <source>
        <strain evidence="18">HJB301</strain>
    </source>
</reference>